<dbReference type="EMBL" id="UOET01000008">
    <property type="protein sequence ID" value="VAW26123.1"/>
    <property type="molecule type" value="Genomic_DNA"/>
</dbReference>
<dbReference type="InterPro" id="IPR029000">
    <property type="entry name" value="Cyclophilin-like_dom_sf"/>
</dbReference>
<dbReference type="CDD" id="cd00317">
    <property type="entry name" value="cyclophilin"/>
    <property type="match status" value="1"/>
</dbReference>
<dbReference type="PRINTS" id="PR00153">
    <property type="entry name" value="CSAPPISMRASE"/>
</dbReference>
<accession>A0A3B0UCS9</accession>
<gene>
    <name evidence="5" type="ORF">MNBD_BACTEROID07-976</name>
</gene>
<proteinExistence type="predicted"/>
<feature type="domain" description="PPIase cyclophilin-type" evidence="4">
    <location>
        <begin position="14"/>
        <end position="188"/>
    </location>
</feature>
<dbReference type="GO" id="GO:0003755">
    <property type="term" value="F:peptidyl-prolyl cis-trans isomerase activity"/>
    <property type="evidence" value="ECO:0007669"/>
    <property type="project" value="UniProtKB-KW"/>
</dbReference>
<dbReference type="InterPro" id="IPR024936">
    <property type="entry name" value="Cyclophilin-type_PPIase"/>
</dbReference>
<name>A0A3B0UCS9_9ZZZZ</name>
<organism evidence="5">
    <name type="scientific">hydrothermal vent metagenome</name>
    <dbReference type="NCBI Taxonomy" id="652676"/>
    <lineage>
        <taxon>unclassified sequences</taxon>
        <taxon>metagenomes</taxon>
        <taxon>ecological metagenomes</taxon>
    </lineage>
</organism>
<dbReference type="GO" id="GO:0006457">
    <property type="term" value="P:protein folding"/>
    <property type="evidence" value="ECO:0007669"/>
    <property type="project" value="InterPro"/>
</dbReference>
<sequence>MAQTNRPETVIVIHTKFGDMMAVLYNDTPKYRDNFIKLIKEGWFNDSPFHRVIKDFMIQGGGNKDGRTDPGYTLPAEIRPNHFHKKGALAAARMGDNVNPEKRSSGSQFYIVQGQVVDDQYLDAVTASTGHVFTKEERETYKTIGGTPHLDGGYTVFGELLSGFDVLDKIASVKTDAHDKPIEPVTMTIDIVE</sequence>
<dbReference type="PANTHER" id="PTHR45625">
    <property type="entry name" value="PEPTIDYL-PROLYL CIS-TRANS ISOMERASE-RELATED"/>
    <property type="match status" value="1"/>
</dbReference>
<keyword evidence="3 5" id="KW-0413">Isomerase</keyword>
<dbReference type="PIRSF" id="PIRSF001467">
    <property type="entry name" value="Peptidylpro_ismrse"/>
    <property type="match status" value="1"/>
</dbReference>
<dbReference type="InterPro" id="IPR002130">
    <property type="entry name" value="Cyclophilin-type_PPIase_dom"/>
</dbReference>
<dbReference type="PROSITE" id="PS50072">
    <property type="entry name" value="CSA_PPIASE_2"/>
    <property type="match status" value="1"/>
</dbReference>
<dbReference type="SUPFAM" id="SSF50891">
    <property type="entry name" value="Cyclophilin-like"/>
    <property type="match status" value="1"/>
</dbReference>
<evidence type="ECO:0000313" key="5">
    <source>
        <dbReference type="EMBL" id="VAW26123.1"/>
    </source>
</evidence>
<dbReference type="EC" id="5.2.1.8" evidence="1"/>
<dbReference type="PROSITE" id="PS00170">
    <property type="entry name" value="CSA_PPIASE_1"/>
    <property type="match status" value="1"/>
</dbReference>
<protein>
    <recommendedName>
        <fullName evidence="1">peptidylprolyl isomerase</fullName>
        <ecNumber evidence="1">5.2.1.8</ecNumber>
    </recommendedName>
</protein>
<dbReference type="Gene3D" id="2.40.100.10">
    <property type="entry name" value="Cyclophilin-like"/>
    <property type="match status" value="1"/>
</dbReference>
<evidence type="ECO:0000256" key="1">
    <source>
        <dbReference type="ARBA" id="ARBA00013194"/>
    </source>
</evidence>
<dbReference type="InterPro" id="IPR020892">
    <property type="entry name" value="Cyclophilin-type_PPIase_CS"/>
</dbReference>
<dbReference type="PANTHER" id="PTHR45625:SF4">
    <property type="entry name" value="PEPTIDYLPROLYL ISOMERASE DOMAIN AND WD REPEAT-CONTAINING PROTEIN 1"/>
    <property type="match status" value="1"/>
</dbReference>
<evidence type="ECO:0000256" key="3">
    <source>
        <dbReference type="ARBA" id="ARBA00023235"/>
    </source>
</evidence>
<dbReference type="AlphaFoldDB" id="A0A3B0UCS9"/>
<reference evidence="5" key="1">
    <citation type="submission" date="2018-06" db="EMBL/GenBank/DDBJ databases">
        <authorList>
            <person name="Zhirakovskaya E."/>
        </authorList>
    </citation>
    <scope>NUCLEOTIDE SEQUENCE</scope>
</reference>
<keyword evidence="2" id="KW-0697">Rotamase</keyword>
<evidence type="ECO:0000256" key="2">
    <source>
        <dbReference type="ARBA" id="ARBA00023110"/>
    </source>
</evidence>
<evidence type="ECO:0000259" key="4">
    <source>
        <dbReference type="PROSITE" id="PS50072"/>
    </source>
</evidence>
<dbReference type="Pfam" id="PF00160">
    <property type="entry name" value="Pro_isomerase"/>
    <property type="match status" value="1"/>
</dbReference>
<dbReference type="InterPro" id="IPR044666">
    <property type="entry name" value="Cyclophilin_A-like"/>
</dbReference>